<protein>
    <submittedName>
        <fullName evidence="3">Uncharacterized protein</fullName>
    </submittedName>
</protein>
<dbReference type="AlphaFoldDB" id="A0A914YMG0"/>
<feature type="signal peptide" evidence="1">
    <location>
        <begin position="1"/>
        <end position="20"/>
    </location>
</feature>
<reference evidence="3" key="1">
    <citation type="submission" date="2022-11" db="UniProtKB">
        <authorList>
            <consortium name="WormBaseParasite"/>
        </authorList>
    </citation>
    <scope>IDENTIFICATION</scope>
</reference>
<evidence type="ECO:0000256" key="1">
    <source>
        <dbReference type="SAM" id="SignalP"/>
    </source>
</evidence>
<organism evidence="2 3">
    <name type="scientific">Panagrolaimus superbus</name>
    <dbReference type="NCBI Taxonomy" id="310955"/>
    <lineage>
        <taxon>Eukaryota</taxon>
        <taxon>Metazoa</taxon>
        <taxon>Ecdysozoa</taxon>
        <taxon>Nematoda</taxon>
        <taxon>Chromadorea</taxon>
        <taxon>Rhabditida</taxon>
        <taxon>Tylenchina</taxon>
        <taxon>Panagrolaimomorpha</taxon>
        <taxon>Panagrolaimoidea</taxon>
        <taxon>Panagrolaimidae</taxon>
        <taxon>Panagrolaimus</taxon>
    </lineage>
</organism>
<evidence type="ECO:0000313" key="2">
    <source>
        <dbReference type="Proteomes" id="UP000887577"/>
    </source>
</evidence>
<dbReference type="WBParaSite" id="PSU_v2.g20574.t1">
    <property type="protein sequence ID" value="PSU_v2.g20574.t1"/>
    <property type="gene ID" value="PSU_v2.g20574"/>
</dbReference>
<evidence type="ECO:0000313" key="3">
    <source>
        <dbReference type="WBParaSite" id="PSU_v2.g20574.t1"/>
    </source>
</evidence>
<keyword evidence="1" id="KW-0732">Signal</keyword>
<dbReference type="PANTHER" id="PTHR37959">
    <property type="entry name" value="PROTEIN CBG15758"/>
    <property type="match status" value="1"/>
</dbReference>
<name>A0A914YMG0_9BILA</name>
<dbReference type="PANTHER" id="PTHR37959:SF1">
    <property type="entry name" value="SECRETED PROTEIN"/>
    <property type="match status" value="1"/>
</dbReference>
<proteinExistence type="predicted"/>
<accession>A0A914YMG0</accession>
<sequence>MKVVVFCALILAYAFVGVLSQRCSSTCTRSASFVVDIDGTQTTARCTDTKASSLAARCPGCCQAWGLSRGFQKSAITGFLSSDGASCICCQHC</sequence>
<feature type="chain" id="PRO_5037850985" evidence="1">
    <location>
        <begin position="21"/>
        <end position="93"/>
    </location>
</feature>
<keyword evidence="2" id="KW-1185">Reference proteome</keyword>
<dbReference type="Proteomes" id="UP000887577">
    <property type="component" value="Unplaced"/>
</dbReference>